<feature type="domain" description="CCHC-type" evidence="1">
    <location>
        <begin position="69"/>
        <end position="85"/>
    </location>
</feature>
<dbReference type="Proteomes" id="UP000694680">
    <property type="component" value="Chromosome 22"/>
</dbReference>
<feature type="domain" description="CCHC-type" evidence="1">
    <location>
        <begin position="88"/>
        <end position="104"/>
    </location>
</feature>
<dbReference type="PANTHER" id="PTHR22639">
    <property type="entry name" value="GAG-RELATED PROTEIN"/>
    <property type="match status" value="1"/>
</dbReference>
<dbReference type="Ensembl" id="ENSGWIT00000019592.1">
    <property type="protein sequence ID" value="ENSGWIP00000017761.1"/>
    <property type="gene ID" value="ENSGWIG00000009880.1"/>
</dbReference>
<keyword evidence="3" id="KW-1185">Reference proteome</keyword>
<dbReference type="AlphaFoldDB" id="A0A8C5E7U6"/>
<evidence type="ECO:0000313" key="2">
    <source>
        <dbReference type="Ensembl" id="ENSGWIP00000017761.1"/>
    </source>
</evidence>
<dbReference type="GO" id="GO:0003723">
    <property type="term" value="F:RNA binding"/>
    <property type="evidence" value="ECO:0007669"/>
    <property type="project" value="InterPro"/>
</dbReference>
<evidence type="ECO:0000259" key="1">
    <source>
        <dbReference type="SMART" id="SM00343"/>
    </source>
</evidence>
<evidence type="ECO:0000313" key="3">
    <source>
        <dbReference type="Proteomes" id="UP000694680"/>
    </source>
</evidence>
<feature type="domain" description="CCHC-type" evidence="1">
    <location>
        <begin position="51"/>
        <end position="67"/>
    </location>
</feature>
<dbReference type="InterPro" id="IPR036875">
    <property type="entry name" value="Znf_CCHC_sf"/>
</dbReference>
<dbReference type="GO" id="GO:0002218">
    <property type="term" value="P:activation of innate immune response"/>
    <property type="evidence" value="ECO:0007669"/>
    <property type="project" value="InterPro"/>
</dbReference>
<dbReference type="SMART" id="SM00343">
    <property type="entry name" value="ZnF_C2HC"/>
    <property type="match status" value="3"/>
</dbReference>
<reference evidence="2" key="1">
    <citation type="submission" date="2020-06" db="EMBL/GenBank/DDBJ databases">
        <authorList>
            <consortium name="Wellcome Sanger Institute Data Sharing"/>
        </authorList>
    </citation>
    <scope>NUCLEOTIDE SEQUENCE [LARGE SCALE GENOMIC DNA]</scope>
</reference>
<dbReference type="GO" id="GO:0003690">
    <property type="term" value="F:double-stranded DNA binding"/>
    <property type="evidence" value="ECO:0007669"/>
    <property type="project" value="InterPro"/>
</dbReference>
<dbReference type="Pfam" id="PF23058">
    <property type="entry name" value="RBD_ZCCHC3_2nd"/>
    <property type="match status" value="1"/>
</dbReference>
<reference evidence="2" key="2">
    <citation type="submission" date="2025-08" db="UniProtKB">
        <authorList>
            <consortium name="Ensembl"/>
        </authorList>
    </citation>
    <scope>IDENTIFICATION</scope>
</reference>
<dbReference type="SUPFAM" id="SSF57756">
    <property type="entry name" value="Retrovirus zinc finger-like domains"/>
    <property type="match status" value="1"/>
</dbReference>
<reference evidence="2" key="3">
    <citation type="submission" date="2025-09" db="UniProtKB">
        <authorList>
            <consortium name="Ensembl"/>
        </authorList>
    </citation>
    <scope>IDENTIFICATION</scope>
</reference>
<accession>A0A8C5E7U6</accession>
<proteinExistence type="predicted"/>
<sequence length="171" mass="19685">MRDEDGIRTGARRFYVRLKREANSELLHHLPSTIQLGQLRGPVFYAGQPKTCRKCGCSSHLVVNCDATYCRNCKSSAHNTKDCNQPMKCNLCGSDAHTFRKCPESYANKTRQMQGKLQRYYLMLLSGFDVNEDILKLKKTCLTCLMRKVEGCSQEVEYNTWRRMKSVPPTF</sequence>
<dbReference type="GO" id="GO:0008270">
    <property type="term" value="F:zinc ion binding"/>
    <property type="evidence" value="ECO:0007669"/>
    <property type="project" value="InterPro"/>
</dbReference>
<dbReference type="InterPro" id="IPR001878">
    <property type="entry name" value="Znf_CCHC"/>
</dbReference>
<name>A0A8C5E7U6_GOUWI</name>
<organism evidence="2 3">
    <name type="scientific">Gouania willdenowi</name>
    <name type="common">Blunt-snouted clingfish</name>
    <name type="synonym">Lepadogaster willdenowi</name>
    <dbReference type="NCBI Taxonomy" id="441366"/>
    <lineage>
        <taxon>Eukaryota</taxon>
        <taxon>Metazoa</taxon>
        <taxon>Chordata</taxon>
        <taxon>Craniata</taxon>
        <taxon>Vertebrata</taxon>
        <taxon>Euteleostomi</taxon>
        <taxon>Actinopterygii</taxon>
        <taxon>Neopterygii</taxon>
        <taxon>Teleostei</taxon>
        <taxon>Neoteleostei</taxon>
        <taxon>Acanthomorphata</taxon>
        <taxon>Ovalentaria</taxon>
        <taxon>Blenniimorphae</taxon>
        <taxon>Blenniiformes</taxon>
        <taxon>Gobiesocoidei</taxon>
        <taxon>Gobiesocidae</taxon>
        <taxon>Gobiesocinae</taxon>
        <taxon>Gouania</taxon>
    </lineage>
</organism>
<dbReference type="InterPro" id="IPR042509">
    <property type="entry name" value="ZCCHC3"/>
</dbReference>
<protein>
    <recommendedName>
        <fullName evidence="1">CCHC-type domain-containing protein</fullName>
    </recommendedName>
</protein>
<dbReference type="Gene3D" id="4.10.60.10">
    <property type="entry name" value="Zinc finger, CCHC-type"/>
    <property type="match status" value="1"/>
</dbReference>
<dbReference type="PANTHER" id="PTHR22639:SF3">
    <property type="entry name" value="ZINC FINGER CCHC DOMAIN-CONTAINING PROTEIN 3"/>
    <property type="match status" value="1"/>
</dbReference>
<dbReference type="InterPro" id="IPR057811">
    <property type="entry name" value="RBD_ZCCHC3_2nd"/>
</dbReference>